<keyword evidence="5 7" id="KW-0067">ATP-binding</keyword>
<dbReference type="SUPFAM" id="SSF52540">
    <property type="entry name" value="P-loop containing nucleoside triphosphate hydrolases"/>
    <property type="match status" value="1"/>
</dbReference>
<dbReference type="GO" id="GO:0015833">
    <property type="term" value="P:peptide transport"/>
    <property type="evidence" value="ECO:0007669"/>
    <property type="project" value="InterPro"/>
</dbReference>
<dbReference type="SMART" id="SM00382">
    <property type="entry name" value="AAA"/>
    <property type="match status" value="1"/>
</dbReference>
<dbReference type="InterPro" id="IPR050319">
    <property type="entry name" value="ABC_transp_ATP-bind"/>
</dbReference>
<dbReference type="GO" id="GO:0005886">
    <property type="term" value="C:plasma membrane"/>
    <property type="evidence" value="ECO:0007669"/>
    <property type="project" value="UniProtKB-SubCell"/>
</dbReference>
<dbReference type="PANTHER" id="PTHR43776">
    <property type="entry name" value="TRANSPORT ATP-BINDING PROTEIN"/>
    <property type="match status" value="1"/>
</dbReference>
<evidence type="ECO:0000313" key="7">
    <source>
        <dbReference type="EMBL" id="NDV00203.1"/>
    </source>
</evidence>
<dbReference type="NCBIfam" id="TIGR01727">
    <property type="entry name" value="oligo_HPY"/>
    <property type="match status" value="1"/>
</dbReference>
<dbReference type="InterPro" id="IPR003439">
    <property type="entry name" value="ABC_transporter-like_ATP-bd"/>
</dbReference>
<evidence type="ECO:0000256" key="4">
    <source>
        <dbReference type="ARBA" id="ARBA00022741"/>
    </source>
</evidence>
<name>A0A6B2JGC9_9RHOB</name>
<keyword evidence="4" id="KW-0547">Nucleotide-binding</keyword>
<dbReference type="InterPro" id="IPR027417">
    <property type="entry name" value="P-loop_NTPase"/>
</dbReference>
<evidence type="ECO:0000259" key="6">
    <source>
        <dbReference type="PROSITE" id="PS50893"/>
    </source>
</evidence>
<gene>
    <name evidence="7" type="ORF">GZA08_04375</name>
</gene>
<comment type="subcellular location">
    <subcellularLocation>
        <location evidence="1">Cell inner membrane</location>
        <topology evidence="1">Peripheral membrane protein</topology>
    </subcellularLocation>
</comment>
<protein>
    <submittedName>
        <fullName evidence="7">ABC transporter ATP-binding protein</fullName>
    </submittedName>
</protein>
<keyword evidence="8" id="KW-1185">Reference proteome</keyword>
<dbReference type="PANTHER" id="PTHR43776:SF7">
    <property type="entry name" value="D,D-DIPEPTIDE TRANSPORT ATP-BINDING PROTEIN DDPF-RELATED"/>
    <property type="match status" value="1"/>
</dbReference>
<dbReference type="GO" id="GO:0016887">
    <property type="term" value="F:ATP hydrolysis activity"/>
    <property type="evidence" value="ECO:0007669"/>
    <property type="project" value="InterPro"/>
</dbReference>
<accession>A0A6B2JGC9</accession>
<dbReference type="RefSeq" id="WP_163890328.1">
    <property type="nucleotide sequence ID" value="NZ_JAAFYS010000001.1"/>
</dbReference>
<evidence type="ECO:0000313" key="8">
    <source>
        <dbReference type="Proteomes" id="UP000474757"/>
    </source>
</evidence>
<dbReference type="FunFam" id="3.40.50.300:FF:000016">
    <property type="entry name" value="Oligopeptide ABC transporter ATP-binding component"/>
    <property type="match status" value="1"/>
</dbReference>
<evidence type="ECO:0000256" key="3">
    <source>
        <dbReference type="ARBA" id="ARBA00022448"/>
    </source>
</evidence>
<dbReference type="Pfam" id="PF08352">
    <property type="entry name" value="oligo_HPY"/>
    <property type="match status" value="1"/>
</dbReference>
<dbReference type="InterPro" id="IPR017871">
    <property type="entry name" value="ABC_transporter-like_CS"/>
</dbReference>
<dbReference type="CDD" id="cd03257">
    <property type="entry name" value="ABC_NikE_OppD_transporters"/>
    <property type="match status" value="1"/>
</dbReference>
<feature type="domain" description="ABC transporter" evidence="6">
    <location>
        <begin position="5"/>
        <end position="249"/>
    </location>
</feature>
<evidence type="ECO:0000256" key="5">
    <source>
        <dbReference type="ARBA" id="ARBA00022840"/>
    </source>
</evidence>
<dbReference type="Pfam" id="PF00005">
    <property type="entry name" value="ABC_tran"/>
    <property type="match status" value="1"/>
</dbReference>
<evidence type="ECO:0000256" key="2">
    <source>
        <dbReference type="ARBA" id="ARBA00005417"/>
    </source>
</evidence>
<keyword evidence="3" id="KW-0813">Transport</keyword>
<dbReference type="PROSITE" id="PS00211">
    <property type="entry name" value="ABC_TRANSPORTER_1"/>
    <property type="match status" value="1"/>
</dbReference>
<comment type="similarity">
    <text evidence="2">Belongs to the ABC transporter superfamily.</text>
</comment>
<reference evidence="7 8" key="1">
    <citation type="submission" date="2020-02" db="EMBL/GenBank/DDBJ databases">
        <title>Pseudoroseicyclus tamarix, sp. nov., isolated from offshore sediment of a Tamarix chinensis forest.</title>
        <authorList>
            <person name="Gai Y."/>
        </authorList>
    </citation>
    <scope>NUCLEOTIDE SEQUENCE [LARGE SCALE GENOMIC DNA]</scope>
    <source>
        <strain evidence="7 8">CLL3-39</strain>
    </source>
</reference>
<comment type="caution">
    <text evidence="7">The sequence shown here is derived from an EMBL/GenBank/DDBJ whole genome shotgun (WGS) entry which is preliminary data.</text>
</comment>
<proteinExistence type="inferred from homology"/>
<dbReference type="PROSITE" id="PS50893">
    <property type="entry name" value="ABC_TRANSPORTER_2"/>
    <property type="match status" value="1"/>
</dbReference>
<dbReference type="EMBL" id="JAAGAB010000001">
    <property type="protein sequence ID" value="NDV00203.1"/>
    <property type="molecule type" value="Genomic_DNA"/>
</dbReference>
<dbReference type="GO" id="GO:0005524">
    <property type="term" value="F:ATP binding"/>
    <property type="evidence" value="ECO:0007669"/>
    <property type="project" value="UniProtKB-KW"/>
</dbReference>
<dbReference type="InterPro" id="IPR013563">
    <property type="entry name" value="Oligopep_ABC_C"/>
</dbReference>
<dbReference type="AlphaFoldDB" id="A0A6B2JGC9"/>
<evidence type="ECO:0000256" key="1">
    <source>
        <dbReference type="ARBA" id="ARBA00004417"/>
    </source>
</evidence>
<dbReference type="Proteomes" id="UP000474757">
    <property type="component" value="Unassembled WGS sequence"/>
</dbReference>
<organism evidence="7 8">
    <name type="scientific">Pseudoroseicyclus tamaricis</name>
    <dbReference type="NCBI Taxonomy" id="2705421"/>
    <lineage>
        <taxon>Bacteria</taxon>
        <taxon>Pseudomonadati</taxon>
        <taxon>Pseudomonadota</taxon>
        <taxon>Alphaproteobacteria</taxon>
        <taxon>Rhodobacterales</taxon>
        <taxon>Paracoccaceae</taxon>
        <taxon>Pseudoroseicyclus</taxon>
    </lineage>
</organism>
<dbReference type="GO" id="GO:0055085">
    <property type="term" value="P:transmembrane transport"/>
    <property type="evidence" value="ECO:0007669"/>
    <property type="project" value="UniProtKB-ARBA"/>
</dbReference>
<dbReference type="Gene3D" id="3.40.50.300">
    <property type="entry name" value="P-loop containing nucleotide triphosphate hydrolases"/>
    <property type="match status" value="1"/>
</dbReference>
<dbReference type="InterPro" id="IPR003593">
    <property type="entry name" value="AAA+_ATPase"/>
</dbReference>
<sequence length="335" mass="36572">MTPLLHLQDLSVDLPLGGLFSRGKALNILAGITLDLPRGQTLGLVGESGSGKTTLARAILGLQPSSGTMLFDGKPLASRSDYRAIRRRSALMFQDAAASLSPRMNVEQAITEPFTIHREPMGRRRDRAAELLAEVGLPAAFAARFPHELSGGQARRVGVARALALKPELVIADEPTAGLDVSVQADILNLMADLKERHGLSYLVITHNLALIRHVADRIAVLYLGRLVETGPTAEIFAVPAHPYTQSLIAAEPKPDPRKRRADLAIQGEIPGVLRRPRACEFHTRCPLAQEICRQDEPVLRTIAPGRQARCHLIEEKTLNRETTDELDHQSPQLS</sequence>